<keyword evidence="4" id="KW-0406">Ion transport</keyword>
<feature type="domain" description="Fe/B12 periplasmic-binding" evidence="7">
    <location>
        <begin position="40"/>
        <end position="309"/>
    </location>
</feature>
<evidence type="ECO:0000256" key="1">
    <source>
        <dbReference type="ARBA" id="ARBA00004196"/>
    </source>
</evidence>
<gene>
    <name evidence="8" type="ORF">ABW06_00320</name>
</gene>
<sequence length="315" mass="34648">MRWLTLMLLITACGATAAETRSFTDDLGRTVQVPLHPKRIVSMHDLDITIPLIELGITPVASHGRTRPDGSHYLRASAALTGVDFANSDIQFIGSTDIDLEAIAAAKPDLIITEPNRNVPADRLQNIAPTVSIDHLQGSAPRIYQRLADLTGTQARLAVLDYRYRAEIRQLRALLDTSRISVSVIQANGGKITVHHSYHALGRALRDAGFRFPPLVEAIPDGQRIDVSAERLPELDADYVFATWRSDTGGKPDDELKAMEAVMPGWCDFMRACRQGRYILLPREEVISNSYAALSLMVAQITSHIAGRPQPEAKP</sequence>
<evidence type="ECO:0000313" key="9">
    <source>
        <dbReference type="Proteomes" id="UP000036196"/>
    </source>
</evidence>
<dbReference type="PATRIC" id="fig|61647.15.peg.67"/>
<dbReference type="AlphaFoldDB" id="A0A0J5P7A6"/>
<evidence type="ECO:0000259" key="7">
    <source>
        <dbReference type="PROSITE" id="PS50983"/>
    </source>
</evidence>
<comment type="subcellular location">
    <subcellularLocation>
        <location evidence="1">Cell envelope</location>
    </subcellularLocation>
</comment>
<evidence type="ECO:0000256" key="2">
    <source>
        <dbReference type="ARBA" id="ARBA00008814"/>
    </source>
</evidence>
<dbReference type="GO" id="GO:1901678">
    <property type="term" value="P:iron coordination entity transport"/>
    <property type="evidence" value="ECO:0007669"/>
    <property type="project" value="UniProtKB-ARBA"/>
</dbReference>
<dbReference type="InterPro" id="IPR051313">
    <property type="entry name" value="Bact_iron-sidero_bind"/>
</dbReference>
<keyword evidence="9" id="KW-1185">Reference proteome</keyword>
<proteinExistence type="inferred from homology"/>
<keyword evidence="4" id="KW-0410">Iron transport</keyword>
<protein>
    <submittedName>
        <fullName evidence="8">Preprotein translocase subunit YidC</fullName>
    </submittedName>
</protein>
<dbReference type="PROSITE" id="PS50983">
    <property type="entry name" value="FE_B12_PBP"/>
    <property type="match status" value="1"/>
</dbReference>
<evidence type="ECO:0000256" key="6">
    <source>
        <dbReference type="SAM" id="SignalP"/>
    </source>
</evidence>
<evidence type="ECO:0000256" key="3">
    <source>
        <dbReference type="ARBA" id="ARBA00022448"/>
    </source>
</evidence>
<organism evidence="8 9">
    <name type="scientific">Pluralibacter gergoviae</name>
    <name type="common">Enterobacter gergoviae</name>
    <dbReference type="NCBI Taxonomy" id="61647"/>
    <lineage>
        <taxon>Bacteria</taxon>
        <taxon>Pseudomonadati</taxon>
        <taxon>Pseudomonadota</taxon>
        <taxon>Gammaproteobacteria</taxon>
        <taxon>Enterobacterales</taxon>
        <taxon>Enterobacteriaceae</taxon>
        <taxon>Pluralibacter</taxon>
    </lineage>
</organism>
<evidence type="ECO:0000256" key="5">
    <source>
        <dbReference type="ARBA" id="ARBA00022729"/>
    </source>
</evidence>
<keyword evidence="3" id="KW-0813">Transport</keyword>
<dbReference type="InterPro" id="IPR002491">
    <property type="entry name" value="ABC_transptr_periplasmic_BD"/>
</dbReference>
<comment type="similarity">
    <text evidence="2">Belongs to the bacterial solute-binding protein 8 family.</text>
</comment>
<feature type="signal peptide" evidence="6">
    <location>
        <begin position="1"/>
        <end position="17"/>
    </location>
</feature>
<reference evidence="8 9" key="1">
    <citation type="submission" date="2015-05" db="EMBL/GenBank/DDBJ databases">
        <title>Genome sequences of Pluralibacter gergoviae.</title>
        <authorList>
            <person name="Greninger A.L."/>
            <person name="Miller S."/>
        </authorList>
    </citation>
    <scope>NUCLEOTIDE SEQUENCE [LARGE SCALE GENOMIC DNA]</scope>
    <source>
        <strain evidence="8 9">JS81F13</strain>
    </source>
</reference>
<dbReference type="STRING" id="61647.LG71_15480"/>
<dbReference type="PANTHER" id="PTHR30532:SF1">
    <property type="entry name" value="IRON(3+)-HYDROXAMATE-BINDING PROTEIN FHUD"/>
    <property type="match status" value="1"/>
</dbReference>
<name>A0A0J5P7A6_PLUGE</name>
<dbReference type="Gene3D" id="3.40.50.1980">
    <property type="entry name" value="Nitrogenase molybdenum iron protein domain"/>
    <property type="match status" value="2"/>
</dbReference>
<dbReference type="RefSeq" id="WP_048277833.1">
    <property type="nucleotide sequence ID" value="NZ_DAMADZ010000029.1"/>
</dbReference>
<dbReference type="SUPFAM" id="SSF53807">
    <property type="entry name" value="Helical backbone' metal receptor"/>
    <property type="match status" value="1"/>
</dbReference>
<dbReference type="PANTHER" id="PTHR30532">
    <property type="entry name" value="IRON III DICITRATE-BINDING PERIPLASMIC PROTEIN"/>
    <property type="match status" value="1"/>
</dbReference>
<keyword evidence="5 6" id="KW-0732">Signal</keyword>
<dbReference type="EMBL" id="LDZF01000001">
    <property type="protein sequence ID" value="KMK16427.1"/>
    <property type="molecule type" value="Genomic_DNA"/>
</dbReference>
<feature type="chain" id="PRO_5005262842" evidence="6">
    <location>
        <begin position="18"/>
        <end position="315"/>
    </location>
</feature>
<dbReference type="Pfam" id="PF01497">
    <property type="entry name" value="Peripla_BP_2"/>
    <property type="match status" value="1"/>
</dbReference>
<evidence type="ECO:0000256" key="4">
    <source>
        <dbReference type="ARBA" id="ARBA00022496"/>
    </source>
</evidence>
<dbReference type="eggNOG" id="COG0614">
    <property type="taxonomic scope" value="Bacteria"/>
</dbReference>
<accession>A0A0J5P7A6</accession>
<evidence type="ECO:0000313" key="8">
    <source>
        <dbReference type="EMBL" id="KMK16427.1"/>
    </source>
</evidence>
<dbReference type="Proteomes" id="UP000036196">
    <property type="component" value="Unassembled WGS sequence"/>
</dbReference>
<dbReference type="GO" id="GO:0030288">
    <property type="term" value="C:outer membrane-bounded periplasmic space"/>
    <property type="evidence" value="ECO:0007669"/>
    <property type="project" value="TreeGrafter"/>
</dbReference>
<comment type="caution">
    <text evidence="8">The sequence shown here is derived from an EMBL/GenBank/DDBJ whole genome shotgun (WGS) entry which is preliminary data.</text>
</comment>
<keyword evidence="4" id="KW-0408">Iron</keyword>